<organism evidence="2">
    <name type="scientific">Tanacetum cinerariifolium</name>
    <name type="common">Dalmatian daisy</name>
    <name type="synonym">Chrysanthemum cinerariifolium</name>
    <dbReference type="NCBI Taxonomy" id="118510"/>
    <lineage>
        <taxon>Eukaryota</taxon>
        <taxon>Viridiplantae</taxon>
        <taxon>Streptophyta</taxon>
        <taxon>Embryophyta</taxon>
        <taxon>Tracheophyta</taxon>
        <taxon>Spermatophyta</taxon>
        <taxon>Magnoliopsida</taxon>
        <taxon>eudicotyledons</taxon>
        <taxon>Gunneridae</taxon>
        <taxon>Pentapetalae</taxon>
        <taxon>asterids</taxon>
        <taxon>campanulids</taxon>
        <taxon>Asterales</taxon>
        <taxon>Asteraceae</taxon>
        <taxon>Asteroideae</taxon>
        <taxon>Anthemideae</taxon>
        <taxon>Anthemidinae</taxon>
        <taxon>Tanacetum</taxon>
    </lineage>
</organism>
<proteinExistence type="predicted"/>
<gene>
    <name evidence="2" type="ORF">Tci_006706</name>
</gene>
<feature type="region of interest" description="Disordered" evidence="1">
    <location>
        <begin position="255"/>
        <end position="283"/>
    </location>
</feature>
<reference evidence="2" key="1">
    <citation type="journal article" date="2019" name="Sci. Rep.">
        <title>Draft genome of Tanacetum cinerariifolium, the natural source of mosquito coil.</title>
        <authorList>
            <person name="Yamashiro T."/>
            <person name="Shiraishi A."/>
            <person name="Satake H."/>
            <person name="Nakayama K."/>
        </authorList>
    </citation>
    <scope>NUCLEOTIDE SEQUENCE</scope>
</reference>
<evidence type="ECO:0000313" key="2">
    <source>
        <dbReference type="EMBL" id="GEU34728.1"/>
    </source>
</evidence>
<comment type="caution">
    <text evidence="2">The sequence shown here is derived from an EMBL/GenBank/DDBJ whole genome shotgun (WGS) entry which is preliminary data.</text>
</comment>
<accession>A0A6L2JCH1</accession>
<dbReference type="EMBL" id="BKCJ010000611">
    <property type="protein sequence ID" value="GEU34728.1"/>
    <property type="molecule type" value="Genomic_DNA"/>
</dbReference>
<protein>
    <submittedName>
        <fullName evidence="2">Uncharacterized protein</fullName>
    </submittedName>
</protein>
<name>A0A6L2JCH1_TANCI</name>
<dbReference type="AlphaFoldDB" id="A0A6L2JCH1"/>
<sequence>MSTAEAEYVSLLACYAQVIWMRTQLLDYGATTRFQCTVTQKVQFSYRAIRAEYQLADLFTKALPRETCEYLVYRIVFHMVQQIIPAAHLVLKFQSIRRYNNYVVRQSIPCSPECKIVGHILLDHPFSYALTATTDVLAVYLQQFWKTVSKLPVETPYNLFIPPVNIEIIKSFMSRIGYLRVVDKKYPSISSRIEEDYHSIKDDIPLEYEAVFVGVVVPMNQPQHVASTQRTLRAPGHLPLLLLVLKEQEESNTFADSMLNDDNDDDSGTKIEPGRHKENPNVVVDDDDVNVTKSNDDEKNDENVEKMNDIREVLDHCNNVVPELTFAKTNEMIKEVVTVRGMLIPDAFLTDEIRATDDYKEYETVFVGVVVPMNQLQPVVST</sequence>
<feature type="compositionally biased region" description="Basic and acidic residues" evidence="1">
    <location>
        <begin position="267"/>
        <end position="279"/>
    </location>
</feature>
<evidence type="ECO:0000256" key="1">
    <source>
        <dbReference type="SAM" id="MobiDB-lite"/>
    </source>
</evidence>